<dbReference type="AlphaFoldDB" id="A0A0P5Y2J5"/>
<evidence type="ECO:0000256" key="4">
    <source>
        <dbReference type="ARBA" id="ARBA00014878"/>
    </source>
</evidence>
<dbReference type="InterPro" id="IPR050756">
    <property type="entry name" value="CSN3"/>
</dbReference>
<evidence type="ECO:0000313" key="11">
    <source>
        <dbReference type="EMBL" id="KZS09222.1"/>
    </source>
</evidence>
<dbReference type="SMART" id="SM00088">
    <property type="entry name" value="PINT"/>
    <property type="match status" value="1"/>
</dbReference>
<reference evidence="10" key="2">
    <citation type="submission" date="2015-10" db="EMBL/GenBank/DDBJ databases">
        <authorList>
            <person name="Gilbert D.G."/>
        </authorList>
    </citation>
    <scope>NUCLEOTIDE SEQUENCE</scope>
</reference>
<accession>A0A0P5Y2J5</accession>
<evidence type="ECO:0000256" key="2">
    <source>
        <dbReference type="ARBA" id="ARBA00004496"/>
    </source>
</evidence>
<keyword evidence="6" id="KW-0736">Signalosome</keyword>
<name>A0A0P5Y2J5_9CRUS</name>
<reference evidence="10" key="1">
    <citation type="submission" date="2015-10" db="EMBL/GenBank/DDBJ databases">
        <title>Daphnia magna gene sets from two clonal populations assembled and annotated with EvidentialGene.</title>
        <authorList>
            <person name="Gilbert D."/>
            <person name="Podicheti R."/>
            <person name="Orsini L."/>
            <person name="Colbourne J."/>
            <person name="Pfrender M."/>
        </authorList>
    </citation>
    <scope>NUCLEOTIDE SEQUENCE</scope>
</reference>
<reference evidence="11 12" key="3">
    <citation type="submission" date="2016-03" db="EMBL/GenBank/DDBJ databases">
        <title>EvidentialGene: Evidence-directed Construction of Genes on Genomes.</title>
        <authorList>
            <person name="Gilbert D.G."/>
            <person name="Choi J.-H."/>
            <person name="Mockaitis K."/>
            <person name="Colbourne J."/>
            <person name="Pfrender M."/>
        </authorList>
    </citation>
    <scope>NUCLEOTIDE SEQUENCE [LARGE SCALE GENOMIC DNA]</scope>
    <source>
        <strain evidence="11 12">Xinb3</strain>
        <tissue evidence="11">Complete organism</tissue>
    </source>
</reference>
<evidence type="ECO:0000256" key="7">
    <source>
        <dbReference type="ARBA" id="ARBA00023242"/>
    </source>
</evidence>
<sequence>MYDVCPSIDRFSKTRKEKYLQTTTSSMFLPANSNMASSLEHFVNSVRNLSGEGSWRELYEFLGKSPDVLMRNSEHLDTVLDTLDPQQHSLGVLAIYMVKFMILNQSAVQNQGILVPEPEILINQVSQFITVCNGEQIRCAPDSFAELCNQFTQCLVEQEMPARGIVPLSKAIRKARMNETQLTSIHTNLLQLCLMAQNLKPALEFLNVDISEINSENGYFDAKHFLLYYYYGGVINMACKNFERALYSFEVALTTPSSAVSHIMLESYKKYILVSLILHGKVAPLPKYTSQVVNRLLKPMSAIYHEITTVFATNKPTSLELVLQKHRDVLQRENNWGLAKQVQQSLYKKIIQRLTQTFLTLSLSDMALRVQLPNVVEAEKLVLTMIEDGDIYASISQKDGMVLFHDNPDKYDSTSTVERVQKEVNICIELDMQVQKMEEAICTNPVFVKKASGAIDEDDGGRSSATSALQGAATKVPSFSM</sequence>
<evidence type="ECO:0000256" key="8">
    <source>
        <dbReference type="SAM" id="MobiDB-lite"/>
    </source>
</evidence>
<gene>
    <name evidence="11" type="ORF">APZ42_026608</name>
</gene>
<keyword evidence="5" id="KW-0963">Cytoplasm</keyword>
<feature type="domain" description="PCI" evidence="9">
    <location>
        <begin position="241"/>
        <end position="409"/>
    </location>
</feature>
<keyword evidence="7" id="KW-0539">Nucleus</keyword>
<evidence type="ECO:0000256" key="1">
    <source>
        <dbReference type="ARBA" id="ARBA00004123"/>
    </source>
</evidence>
<keyword evidence="12" id="KW-1185">Reference proteome</keyword>
<dbReference type="PROSITE" id="PS50250">
    <property type="entry name" value="PCI"/>
    <property type="match status" value="1"/>
</dbReference>
<dbReference type="GO" id="GO:0005737">
    <property type="term" value="C:cytoplasm"/>
    <property type="evidence" value="ECO:0007669"/>
    <property type="project" value="UniProtKB-SubCell"/>
</dbReference>
<evidence type="ECO:0000313" key="12">
    <source>
        <dbReference type="Proteomes" id="UP000076858"/>
    </source>
</evidence>
<dbReference type="SUPFAM" id="SSF46785">
    <property type="entry name" value="Winged helix' DNA-binding domain"/>
    <property type="match status" value="1"/>
</dbReference>
<organism evidence="11 12">
    <name type="scientific">Daphnia magna</name>
    <dbReference type="NCBI Taxonomy" id="35525"/>
    <lineage>
        <taxon>Eukaryota</taxon>
        <taxon>Metazoa</taxon>
        <taxon>Ecdysozoa</taxon>
        <taxon>Arthropoda</taxon>
        <taxon>Crustacea</taxon>
        <taxon>Branchiopoda</taxon>
        <taxon>Diplostraca</taxon>
        <taxon>Cladocera</taxon>
        <taxon>Anomopoda</taxon>
        <taxon>Daphniidae</taxon>
        <taxon>Daphnia</taxon>
    </lineage>
</organism>
<comment type="similarity">
    <text evidence="3">Belongs to the CSN3 family.</text>
</comment>
<dbReference type="FunFam" id="1.10.10.10:FF:000354">
    <property type="entry name" value="COP9 signalosome complex subunit 3"/>
    <property type="match status" value="1"/>
</dbReference>
<evidence type="ECO:0000256" key="3">
    <source>
        <dbReference type="ARBA" id="ARBA00007084"/>
    </source>
</evidence>
<evidence type="ECO:0000259" key="9">
    <source>
        <dbReference type="PROSITE" id="PS50250"/>
    </source>
</evidence>
<evidence type="ECO:0000256" key="6">
    <source>
        <dbReference type="ARBA" id="ARBA00022790"/>
    </source>
</evidence>
<dbReference type="EMBL" id="LRGB01002100">
    <property type="protein sequence ID" value="KZS09222.1"/>
    <property type="molecule type" value="Genomic_DNA"/>
</dbReference>
<dbReference type="Pfam" id="PF22788">
    <property type="entry name" value="COP9_hel_rpt"/>
    <property type="match status" value="1"/>
</dbReference>
<dbReference type="GO" id="GO:0006511">
    <property type="term" value="P:ubiquitin-dependent protein catabolic process"/>
    <property type="evidence" value="ECO:0007669"/>
    <property type="project" value="TreeGrafter"/>
</dbReference>
<dbReference type="GO" id="GO:0008180">
    <property type="term" value="C:COP9 signalosome"/>
    <property type="evidence" value="ECO:0007669"/>
    <property type="project" value="UniProtKB-KW"/>
</dbReference>
<dbReference type="Proteomes" id="UP000076858">
    <property type="component" value="Unassembled WGS sequence"/>
</dbReference>
<dbReference type="EMBL" id="GDIP01242235">
    <property type="protein sequence ID" value="JAI81166.1"/>
    <property type="molecule type" value="Transcribed_RNA"/>
</dbReference>
<feature type="region of interest" description="Disordered" evidence="8">
    <location>
        <begin position="456"/>
        <end position="481"/>
    </location>
</feature>
<dbReference type="InterPro" id="IPR055089">
    <property type="entry name" value="COP9_N"/>
</dbReference>
<protein>
    <recommendedName>
        <fullName evidence="4">COP9 signalosome complex subunit 3</fullName>
    </recommendedName>
</protein>
<dbReference type="PANTHER" id="PTHR10758">
    <property type="entry name" value="26S PROTEASOME NON-ATPASE REGULATORY SUBUNIT 3/COP9 SIGNALOSOME COMPLEX SUBUNIT 3"/>
    <property type="match status" value="1"/>
</dbReference>
<comment type="subcellular location">
    <subcellularLocation>
        <location evidence="2">Cytoplasm</location>
    </subcellularLocation>
    <subcellularLocation>
        <location evidence="1">Nucleus</location>
    </subcellularLocation>
</comment>
<evidence type="ECO:0000313" key="10">
    <source>
        <dbReference type="EMBL" id="JAI81166.1"/>
    </source>
</evidence>
<dbReference type="InterPro" id="IPR036390">
    <property type="entry name" value="WH_DNA-bd_sf"/>
</dbReference>
<evidence type="ECO:0000256" key="5">
    <source>
        <dbReference type="ARBA" id="ARBA00022490"/>
    </source>
</evidence>
<dbReference type="InterPro" id="IPR000717">
    <property type="entry name" value="PCI_dom"/>
</dbReference>
<dbReference type="STRING" id="35525.A0A0P5Y2J5"/>
<dbReference type="PANTHER" id="PTHR10758:SF1">
    <property type="entry name" value="COP9 SIGNALOSOME COMPLEX SUBUNIT 3"/>
    <property type="match status" value="1"/>
</dbReference>
<dbReference type="OrthoDB" id="29061at2759"/>
<dbReference type="Pfam" id="PF01399">
    <property type="entry name" value="PCI"/>
    <property type="match status" value="1"/>
</dbReference>
<proteinExistence type="inferred from homology"/>